<protein>
    <submittedName>
        <fullName evidence="1">Uncharacterized protein</fullName>
    </submittedName>
</protein>
<dbReference type="Proteomes" id="UP000077628">
    <property type="component" value="Unassembled WGS sequence"/>
</dbReference>
<organism evidence="1 2">
    <name type="scientific">Methylomonas koyamae</name>
    <dbReference type="NCBI Taxonomy" id="702114"/>
    <lineage>
        <taxon>Bacteria</taxon>
        <taxon>Pseudomonadati</taxon>
        <taxon>Pseudomonadota</taxon>
        <taxon>Gammaproteobacteria</taxon>
        <taxon>Methylococcales</taxon>
        <taxon>Methylococcaceae</taxon>
        <taxon>Methylomonas</taxon>
    </lineage>
</organism>
<gene>
    <name evidence="1" type="ORF">A1355_19040</name>
</gene>
<name>A0A177PA53_9GAMM</name>
<dbReference type="AlphaFoldDB" id="A0A177PA53"/>
<evidence type="ECO:0000313" key="2">
    <source>
        <dbReference type="Proteomes" id="UP000077628"/>
    </source>
</evidence>
<reference evidence="2" key="1">
    <citation type="submission" date="2016-03" db="EMBL/GenBank/DDBJ databases">
        <authorList>
            <person name="Heylen K."/>
            <person name="De Vos P."/>
            <person name="Vekeman B."/>
        </authorList>
    </citation>
    <scope>NUCLEOTIDE SEQUENCE [LARGE SCALE GENOMIC DNA]</scope>
    <source>
        <strain evidence="2">R-45383</strain>
    </source>
</reference>
<keyword evidence="2" id="KW-1185">Reference proteome</keyword>
<comment type="caution">
    <text evidence="1">The sequence shown here is derived from an EMBL/GenBank/DDBJ whole genome shotgun (WGS) entry which is preliminary data.</text>
</comment>
<proteinExistence type="predicted"/>
<sequence>MTSVRLGNAYESKHLKFEIDSRKDLFSRTTSCSDEKLDDIKFRHTFGTNVSQTPVYQGFLGK</sequence>
<accession>A0A177PA53</accession>
<dbReference type="EMBL" id="LUUK01000030">
    <property type="protein sequence ID" value="OAI26309.1"/>
    <property type="molecule type" value="Genomic_DNA"/>
</dbReference>
<evidence type="ECO:0000313" key="1">
    <source>
        <dbReference type="EMBL" id="OAI26309.1"/>
    </source>
</evidence>